<reference evidence="1 2" key="1">
    <citation type="journal article" date="2013" name="Mar. Genomics">
        <title>Expression of sulfatases in Rhodopirellula baltica and the diversity of sulfatases in the genus Rhodopirellula.</title>
        <authorList>
            <person name="Wegner C.E."/>
            <person name="Richter-Heitmann T."/>
            <person name="Klindworth A."/>
            <person name="Klockow C."/>
            <person name="Richter M."/>
            <person name="Achstetter T."/>
            <person name="Glockner F.O."/>
            <person name="Harder J."/>
        </authorList>
    </citation>
    <scope>NUCLEOTIDE SEQUENCE [LARGE SCALE GENOMIC DNA]</scope>
    <source>
        <strain evidence="1 2">SWK14</strain>
    </source>
</reference>
<accession>L7CMW6</accession>
<dbReference type="AlphaFoldDB" id="L7CMW6"/>
<comment type="caution">
    <text evidence="1">The sequence shown here is derived from an EMBL/GenBank/DDBJ whole genome shotgun (WGS) entry which is preliminary data.</text>
</comment>
<evidence type="ECO:0000313" key="1">
    <source>
        <dbReference type="EMBL" id="ELP34401.1"/>
    </source>
</evidence>
<dbReference type="PATRIC" id="fig|993516.3.peg.1787"/>
<evidence type="ECO:0008006" key="3">
    <source>
        <dbReference type="Google" id="ProtNLM"/>
    </source>
</evidence>
<dbReference type="Gene3D" id="3.40.50.2000">
    <property type="entry name" value="Glycogen Phosphorylase B"/>
    <property type="match status" value="1"/>
</dbReference>
<dbReference type="Proteomes" id="UP000010959">
    <property type="component" value="Unassembled WGS sequence"/>
</dbReference>
<gene>
    <name evidence="1" type="ORF">RBSWK_01677</name>
</gene>
<dbReference type="EMBL" id="AMWG01000035">
    <property type="protein sequence ID" value="ELP34401.1"/>
    <property type="molecule type" value="Genomic_DNA"/>
</dbReference>
<dbReference type="RefSeq" id="WP_007336844.1">
    <property type="nucleotide sequence ID" value="NZ_AMWG01000035.1"/>
</dbReference>
<sequence length="394" mass="44559">MFAEVSSFKHRGELAVVCIFAMPESYPPTLNAIERLSRRFGHVAVVCLGGPLEGTWDFPENCTLIRLRPPSKKHTPWRLLLSSRRLSGFTSQVVKLLKDGRPGLLLCYDDIAAYCGWKAKRKAGFQGAFWYHNHDAVRKSDVNRLTTIGVAIAHQESLFRELDLFSLPAIERSEFFPVDLLKRAPEWIPNYPERSFYSKVGSRHAGLDSDCVRMIFQGSLSRGHLFEELIDILDQTVDSLSLSMTLIGPIRPAYREQLFARARKSEVADRLHVLPPIPYSVLPFVTKGHAIGLAIHEPKGLIYSTGGTASNKIYEYAACGLPVLAFDSPHYRLHLERYEWVELVSKDPESLLSGIRNHVRGFPSRSESASQEIMTERSFAFRFDQAVQKLIDGR</sequence>
<name>L7CMW6_RHOBT</name>
<organism evidence="1 2">
    <name type="scientific">Rhodopirellula baltica SWK14</name>
    <dbReference type="NCBI Taxonomy" id="993516"/>
    <lineage>
        <taxon>Bacteria</taxon>
        <taxon>Pseudomonadati</taxon>
        <taxon>Planctomycetota</taxon>
        <taxon>Planctomycetia</taxon>
        <taxon>Pirellulales</taxon>
        <taxon>Pirellulaceae</taxon>
        <taxon>Rhodopirellula</taxon>
    </lineage>
</organism>
<protein>
    <recommendedName>
        <fullName evidence="3">Glycosyltransferase</fullName>
    </recommendedName>
</protein>
<dbReference type="SUPFAM" id="SSF53756">
    <property type="entry name" value="UDP-Glycosyltransferase/glycogen phosphorylase"/>
    <property type="match status" value="1"/>
</dbReference>
<proteinExistence type="predicted"/>
<evidence type="ECO:0000313" key="2">
    <source>
        <dbReference type="Proteomes" id="UP000010959"/>
    </source>
</evidence>